<gene>
    <name evidence="2" type="ORF">GCM10010468_82080</name>
</gene>
<dbReference type="PROSITE" id="PS51257">
    <property type="entry name" value="PROKAR_LIPOPROTEIN"/>
    <property type="match status" value="1"/>
</dbReference>
<dbReference type="EMBL" id="BAAAUV010000064">
    <property type="protein sequence ID" value="GAA3243952.1"/>
    <property type="molecule type" value="Genomic_DNA"/>
</dbReference>
<evidence type="ECO:0008006" key="4">
    <source>
        <dbReference type="Google" id="ProtNLM"/>
    </source>
</evidence>
<name>A0ABP6QMY8_9ACTN</name>
<keyword evidence="1" id="KW-0732">Signal</keyword>
<accession>A0ABP6QMY8</accession>
<feature type="chain" id="PRO_5047357656" description="Lipoprotein" evidence="1">
    <location>
        <begin position="26"/>
        <end position="147"/>
    </location>
</feature>
<dbReference type="Proteomes" id="UP001501237">
    <property type="component" value="Unassembled WGS sequence"/>
</dbReference>
<proteinExistence type="predicted"/>
<dbReference type="RefSeq" id="WP_344840287.1">
    <property type="nucleotide sequence ID" value="NZ_BAAAUV010000064.1"/>
</dbReference>
<evidence type="ECO:0000256" key="1">
    <source>
        <dbReference type="SAM" id="SignalP"/>
    </source>
</evidence>
<protein>
    <recommendedName>
        <fullName evidence="4">Lipoprotein</fullName>
    </recommendedName>
</protein>
<organism evidence="2 3">
    <name type="scientific">Actinocorallia longicatena</name>
    <dbReference type="NCBI Taxonomy" id="111803"/>
    <lineage>
        <taxon>Bacteria</taxon>
        <taxon>Bacillati</taxon>
        <taxon>Actinomycetota</taxon>
        <taxon>Actinomycetes</taxon>
        <taxon>Streptosporangiales</taxon>
        <taxon>Thermomonosporaceae</taxon>
        <taxon>Actinocorallia</taxon>
    </lineage>
</organism>
<comment type="caution">
    <text evidence="2">The sequence shown here is derived from an EMBL/GenBank/DDBJ whole genome shotgun (WGS) entry which is preliminary data.</text>
</comment>
<sequence>MRLTLSRSACGLFALPLLIGMTACGVDGPKPGDAEPPAPTLAVIHSAWFAVGEVKVTLKYKGPPDVTGATVSIKENATDITIGVWIDPPKQGRYLTSAVDYLIPLELSRPLGDRKLFLPDQTAIRHASPLEKPDEMTLLEPRKIKRE</sequence>
<feature type="signal peptide" evidence="1">
    <location>
        <begin position="1"/>
        <end position="25"/>
    </location>
</feature>
<reference evidence="3" key="1">
    <citation type="journal article" date="2019" name="Int. J. Syst. Evol. Microbiol.">
        <title>The Global Catalogue of Microorganisms (GCM) 10K type strain sequencing project: providing services to taxonomists for standard genome sequencing and annotation.</title>
        <authorList>
            <consortium name="The Broad Institute Genomics Platform"/>
            <consortium name="The Broad Institute Genome Sequencing Center for Infectious Disease"/>
            <person name="Wu L."/>
            <person name="Ma J."/>
        </authorList>
    </citation>
    <scope>NUCLEOTIDE SEQUENCE [LARGE SCALE GENOMIC DNA]</scope>
    <source>
        <strain evidence="3">JCM 9377</strain>
    </source>
</reference>
<evidence type="ECO:0000313" key="2">
    <source>
        <dbReference type="EMBL" id="GAA3243952.1"/>
    </source>
</evidence>
<evidence type="ECO:0000313" key="3">
    <source>
        <dbReference type="Proteomes" id="UP001501237"/>
    </source>
</evidence>
<keyword evidence="3" id="KW-1185">Reference proteome</keyword>